<evidence type="ECO:0000313" key="3">
    <source>
        <dbReference type="Proteomes" id="UP000238642"/>
    </source>
</evidence>
<dbReference type="CDD" id="cd18809">
    <property type="entry name" value="SF1_C_RecD"/>
    <property type="match status" value="1"/>
</dbReference>
<dbReference type="InterPro" id="IPR027785">
    <property type="entry name" value="UvrD-like_helicase_C"/>
</dbReference>
<organism evidence="2 3">
    <name type="scientific">Sphingobacterium gobiense</name>
    <dbReference type="NCBI Taxonomy" id="1382456"/>
    <lineage>
        <taxon>Bacteria</taxon>
        <taxon>Pseudomonadati</taxon>
        <taxon>Bacteroidota</taxon>
        <taxon>Sphingobacteriia</taxon>
        <taxon>Sphingobacteriales</taxon>
        <taxon>Sphingobacteriaceae</taxon>
        <taxon>Sphingobacterium</taxon>
    </lineage>
</organism>
<dbReference type="InterPro" id="IPR027417">
    <property type="entry name" value="P-loop_NTPase"/>
</dbReference>
<keyword evidence="2" id="KW-0540">Nuclease</keyword>
<accession>A0A2S9JSP8</accession>
<dbReference type="SUPFAM" id="SSF52540">
    <property type="entry name" value="P-loop containing nucleoside triphosphate hydrolases"/>
    <property type="match status" value="2"/>
</dbReference>
<dbReference type="Gene3D" id="2.30.30.940">
    <property type="match status" value="1"/>
</dbReference>
<gene>
    <name evidence="2" type="ORF">C5749_03125</name>
</gene>
<comment type="caution">
    <text evidence="2">The sequence shown here is derived from an EMBL/GenBank/DDBJ whole genome shotgun (WGS) entry which is preliminary data.</text>
</comment>
<keyword evidence="3" id="KW-1185">Reference proteome</keyword>
<name>A0A2S9JSP8_9SPHI</name>
<dbReference type="Pfam" id="PF13245">
    <property type="entry name" value="AAA_19"/>
    <property type="match status" value="1"/>
</dbReference>
<dbReference type="Pfam" id="PF13538">
    <property type="entry name" value="UvrD_C_2"/>
    <property type="match status" value="1"/>
</dbReference>
<reference evidence="2 3" key="1">
    <citation type="submission" date="2018-02" db="EMBL/GenBank/DDBJ databases">
        <title>The draft genome of Sphingobacterium gobiense H7.</title>
        <authorList>
            <person name="Li L."/>
            <person name="Liu L."/>
            <person name="Zhang X."/>
            <person name="Wang T."/>
            <person name="Liang L."/>
        </authorList>
    </citation>
    <scope>NUCLEOTIDE SEQUENCE [LARGE SCALE GENOMIC DNA]</scope>
    <source>
        <strain evidence="2 3">ACCC 05757</strain>
    </source>
</reference>
<keyword evidence="2" id="KW-0255">Endonuclease</keyword>
<evidence type="ECO:0000313" key="2">
    <source>
        <dbReference type="EMBL" id="PRD56273.1"/>
    </source>
</evidence>
<dbReference type="EMBL" id="PVBS01000001">
    <property type="protein sequence ID" value="PRD56273.1"/>
    <property type="molecule type" value="Genomic_DNA"/>
</dbReference>
<dbReference type="OrthoDB" id="9803432at2"/>
<dbReference type="Proteomes" id="UP000238642">
    <property type="component" value="Unassembled WGS sequence"/>
</dbReference>
<protein>
    <submittedName>
        <fullName evidence="2">ATP-dependent endonuclease</fullName>
    </submittedName>
</protein>
<feature type="domain" description="UvrD-like helicase C-terminal" evidence="1">
    <location>
        <begin position="414"/>
        <end position="465"/>
    </location>
</feature>
<proteinExistence type="predicted"/>
<evidence type="ECO:0000259" key="1">
    <source>
        <dbReference type="Pfam" id="PF13538"/>
    </source>
</evidence>
<dbReference type="RefSeq" id="WP_105722916.1">
    <property type="nucleotide sequence ID" value="NZ_PVBS01000001.1"/>
</dbReference>
<keyword evidence="2" id="KW-0378">Hydrolase</keyword>
<sequence>MHIQNLLTQQFVWQPTQQQQESFILLEEFLGTFHPATCFLLKGYAGTGKTTIISALVKILPTLQKKTVLLAPTGRAAKVMRHYSGKKALTIHKKIYRKKSAATLELDFTLADNQHEDTLFIIDESSMISDSREQFLSRSLLDDLIQYVQSGENCCLMFVGDTAQLPPVGMLESPALDPNYLEANYNLRVFHCELKEVVRQQKASGILYNATKVRDDIDLEKQEANLPFPQFHTKGFTDIFRMNGDKLLEGLHYSYDRFYIANTIVICRSNKSANLYNQHIRNQILFRDEEITGGDLIMVVRNNYYWLQQHDEKHTGFIANGDLAKVQKVSNIHDQHGFRFADISLEFIDDDELDPVVCRVLLDSLHVDAPNMPYEQQQQLYESIALDYVDIPIRKDRLDAIKKDPYYNALQIKFAYAITCHKAQGGQWPCVFVDQGYLSDEMLNTEFLRWLYTAVTRATEQLFLVNFNPKFYGE</sequence>
<dbReference type="CDD" id="cd17933">
    <property type="entry name" value="DEXSc_RecD-like"/>
    <property type="match status" value="1"/>
</dbReference>
<dbReference type="GO" id="GO:0004519">
    <property type="term" value="F:endonuclease activity"/>
    <property type="evidence" value="ECO:0007669"/>
    <property type="project" value="UniProtKB-KW"/>
</dbReference>
<dbReference type="Gene3D" id="3.40.50.300">
    <property type="entry name" value="P-loop containing nucleotide triphosphate hydrolases"/>
    <property type="match status" value="3"/>
</dbReference>
<dbReference type="AlphaFoldDB" id="A0A2S9JSP8"/>